<accession>A0A167R218</accession>
<protein>
    <submittedName>
        <fullName evidence="4">Aspartokinase</fullName>
    </submittedName>
</protein>
<dbReference type="EMBL" id="AZHB01000018">
    <property type="protein sequence ID" value="OAA58197.1"/>
    <property type="molecule type" value="Genomic_DNA"/>
</dbReference>
<sequence>MGPSNNHNHPGLDWVVQKFGGTSIGKYAFQANRVAKRRDSLRRNRVAVVCSARSTTSKAAGTTTRLIEIFNVFDAARVGNGRQQADAVGALQSSLQIIVEEHLVGAAPSLVNKASRDILAARLSLEAQNTVSAVTEALKAPKYDHGWVQDLLVSLGEKLSCLTMVAILQDLGVEAEYVDLSSILPPSSPSTPVHDDANCYTSLSAAIGARLSSCGPRVPVATGFFGPSSGGMLASTVGRGYTDLCAALAAVGLAAVELQVWKEVDGILTADPSRVPGARLVPRGARPGRPAGRGGTYGDGAARVQREAAGGAGHGGPAGGRRKQGGGQRLGHGRRVSQVRRRRGVPGDHG</sequence>
<feature type="domain" description="Aspartate/glutamate/uridylate kinase" evidence="3">
    <location>
        <begin position="14"/>
        <end position="283"/>
    </location>
</feature>
<dbReference type="RefSeq" id="XP_018702380.1">
    <property type="nucleotide sequence ID" value="XM_018850340.1"/>
</dbReference>
<comment type="similarity">
    <text evidence="1">Belongs to the aspartokinase family.</text>
</comment>
<dbReference type="GO" id="GO:0009090">
    <property type="term" value="P:homoserine biosynthetic process"/>
    <property type="evidence" value="ECO:0007669"/>
    <property type="project" value="TreeGrafter"/>
</dbReference>
<dbReference type="PANTHER" id="PTHR21499:SF59">
    <property type="entry name" value="ASPARTOKINASE"/>
    <property type="match status" value="1"/>
</dbReference>
<dbReference type="OrthoDB" id="4868122at2759"/>
<dbReference type="InterPro" id="IPR001048">
    <property type="entry name" value="Asp/Glu/Uridylate_kinase"/>
</dbReference>
<evidence type="ECO:0000313" key="5">
    <source>
        <dbReference type="Proteomes" id="UP000076744"/>
    </source>
</evidence>
<comment type="caution">
    <text evidence="4">The sequence shown here is derived from an EMBL/GenBank/DDBJ whole genome shotgun (WGS) entry which is preliminary data.</text>
</comment>
<dbReference type="STRING" id="1081104.A0A167R218"/>
<feature type="compositionally biased region" description="Gly residues" evidence="2">
    <location>
        <begin position="310"/>
        <end position="330"/>
    </location>
</feature>
<feature type="compositionally biased region" description="Low complexity" evidence="2">
    <location>
        <begin position="276"/>
        <end position="290"/>
    </location>
</feature>
<dbReference type="Proteomes" id="UP000076744">
    <property type="component" value="Unassembled WGS sequence"/>
</dbReference>
<dbReference type="Pfam" id="PF00696">
    <property type="entry name" value="AA_kinase"/>
    <property type="match status" value="1"/>
</dbReference>
<dbReference type="GO" id="GO:0009089">
    <property type="term" value="P:lysine biosynthetic process via diaminopimelate"/>
    <property type="evidence" value="ECO:0007669"/>
    <property type="project" value="TreeGrafter"/>
</dbReference>
<evidence type="ECO:0000256" key="1">
    <source>
        <dbReference type="ARBA" id="ARBA00010122"/>
    </source>
</evidence>
<evidence type="ECO:0000313" key="4">
    <source>
        <dbReference type="EMBL" id="OAA58197.1"/>
    </source>
</evidence>
<reference evidence="4 5" key="1">
    <citation type="journal article" date="2016" name="Genome Biol. Evol.">
        <title>Divergent and convergent evolution of fungal pathogenicity.</title>
        <authorList>
            <person name="Shang Y."/>
            <person name="Xiao G."/>
            <person name="Zheng P."/>
            <person name="Cen K."/>
            <person name="Zhan S."/>
            <person name="Wang C."/>
        </authorList>
    </citation>
    <scope>NUCLEOTIDE SEQUENCE [LARGE SCALE GENOMIC DNA]</scope>
    <source>
        <strain evidence="4 5">ARSEF 2679</strain>
    </source>
</reference>
<dbReference type="Gene3D" id="3.40.1160.10">
    <property type="entry name" value="Acetylglutamate kinase-like"/>
    <property type="match status" value="1"/>
</dbReference>
<dbReference type="InterPro" id="IPR018042">
    <property type="entry name" value="Aspartate_kinase_CS"/>
</dbReference>
<keyword evidence="4" id="KW-0808">Transferase</keyword>
<dbReference type="PROSITE" id="PS00324">
    <property type="entry name" value="ASPARTOKINASE"/>
    <property type="match status" value="1"/>
</dbReference>
<feature type="region of interest" description="Disordered" evidence="2">
    <location>
        <begin position="272"/>
        <end position="350"/>
    </location>
</feature>
<name>A0A167R218_CORFA</name>
<dbReference type="PANTHER" id="PTHR21499">
    <property type="entry name" value="ASPARTATE KINASE"/>
    <property type="match status" value="1"/>
</dbReference>
<dbReference type="GeneID" id="30023028"/>
<feature type="compositionally biased region" description="Basic residues" evidence="2">
    <location>
        <begin position="331"/>
        <end position="344"/>
    </location>
</feature>
<organism evidence="4 5">
    <name type="scientific">Cordyceps fumosorosea (strain ARSEF 2679)</name>
    <name type="common">Isaria fumosorosea</name>
    <dbReference type="NCBI Taxonomy" id="1081104"/>
    <lineage>
        <taxon>Eukaryota</taxon>
        <taxon>Fungi</taxon>
        <taxon>Dikarya</taxon>
        <taxon>Ascomycota</taxon>
        <taxon>Pezizomycotina</taxon>
        <taxon>Sordariomycetes</taxon>
        <taxon>Hypocreomycetidae</taxon>
        <taxon>Hypocreales</taxon>
        <taxon>Cordycipitaceae</taxon>
        <taxon>Cordyceps</taxon>
    </lineage>
</organism>
<evidence type="ECO:0000259" key="3">
    <source>
        <dbReference type="Pfam" id="PF00696"/>
    </source>
</evidence>
<proteinExistence type="inferred from homology"/>
<keyword evidence="4" id="KW-0418">Kinase</keyword>
<gene>
    <name evidence="4" type="ORF">ISF_06736</name>
</gene>
<keyword evidence="5" id="KW-1185">Reference proteome</keyword>
<dbReference type="InterPro" id="IPR036393">
    <property type="entry name" value="AceGlu_kinase-like_sf"/>
</dbReference>
<dbReference type="SUPFAM" id="SSF53633">
    <property type="entry name" value="Carbamate kinase-like"/>
    <property type="match status" value="1"/>
</dbReference>
<dbReference type="AlphaFoldDB" id="A0A167R218"/>
<dbReference type="GO" id="GO:0005829">
    <property type="term" value="C:cytosol"/>
    <property type="evidence" value="ECO:0007669"/>
    <property type="project" value="TreeGrafter"/>
</dbReference>
<evidence type="ECO:0000256" key="2">
    <source>
        <dbReference type="SAM" id="MobiDB-lite"/>
    </source>
</evidence>
<dbReference type="GO" id="GO:0004072">
    <property type="term" value="F:aspartate kinase activity"/>
    <property type="evidence" value="ECO:0007669"/>
    <property type="project" value="InterPro"/>
</dbReference>